<accession>A0ABS4GML5</accession>
<dbReference type="GO" id="GO:0050568">
    <property type="term" value="F:protein-glutamine glutaminase activity"/>
    <property type="evidence" value="ECO:0007669"/>
    <property type="project" value="UniProtKB-EC"/>
</dbReference>
<evidence type="ECO:0000256" key="3">
    <source>
        <dbReference type="HAMAP-Rule" id="MF_01440"/>
    </source>
</evidence>
<evidence type="ECO:0000313" key="4">
    <source>
        <dbReference type="EMBL" id="MBP1931518.1"/>
    </source>
</evidence>
<dbReference type="EC" id="3.5.1.44" evidence="3"/>
<evidence type="ECO:0000256" key="2">
    <source>
        <dbReference type="ARBA" id="ARBA00022801"/>
    </source>
</evidence>
<dbReference type="InterPro" id="IPR038592">
    <property type="entry name" value="CheD-like_sf"/>
</dbReference>
<keyword evidence="2 3" id="KW-0378">Hydrolase</keyword>
<evidence type="ECO:0000256" key="1">
    <source>
        <dbReference type="ARBA" id="ARBA00022500"/>
    </source>
</evidence>
<name>A0ABS4GML5_9BACL</name>
<dbReference type="EMBL" id="JAGGKT010000003">
    <property type="protein sequence ID" value="MBP1931518.1"/>
    <property type="molecule type" value="Genomic_DNA"/>
</dbReference>
<dbReference type="Gene3D" id="3.30.1330.200">
    <property type="match status" value="1"/>
</dbReference>
<comment type="similarity">
    <text evidence="3">Belongs to the CheD family.</text>
</comment>
<comment type="function">
    <text evidence="3">Probably deamidates glutamine residues to glutamate on methyl-accepting chemotaxis receptors (MCPs), playing an important role in chemotaxis.</text>
</comment>
<dbReference type="SUPFAM" id="SSF64438">
    <property type="entry name" value="CNF1/YfiH-like putative cysteine hydrolases"/>
    <property type="match status" value="1"/>
</dbReference>
<dbReference type="InterPro" id="IPR011324">
    <property type="entry name" value="Cytotoxic_necrot_fac-like_cat"/>
</dbReference>
<comment type="caution">
    <text evidence="4">The sequence shown here is derived from an EMBL/GenBank/DDBJ whole genome shotgun (WGS) entry which is preliminary data.</text>
</comment>
<dbReference type="InterPro" id="IPR005659">
    <property type="entry name" value="Chemorcpt_Glu_NH3ase_CheD"/>
</dbReference>
<proteinExistence type="inferred from homology"/>
<comment type="catalytic activity">
    <reaction evidence="3">
        <text>L-glutaminyl-[protein] + H2O = L-glutamyl-[protein] + NH4(+)</text>
        <dbReference type="Rhea" id="RHEA:16441"/>
        <dbReference type="Rhea" id="RHEA-COMP:10207"/>
        <dbReference type="Rhea" id="RHEA-COMP:10208"/>
        <dbReference type="ChEBI" id="CHEBI:15377"/>
        <dbReference type="ChEBI" id="CHEBI:28938"/>
        <dbReference type="ChEBI" id="CHEBI:29973"/>
        <dbReference type="ChEBI" id="CHEBI:30011"/>
        <dbReference type="EC" id="3.5.1.44"/>
    </reaction>
</comment>
<organism evidence="4 5">
    <name type="scientific">Ammoniphilus resinae</name>
    <dbReference type="NCBI Taxonomy" id="861532"/>
    <lineage>
        <taxon>Bacteria</taxon>
        <taxon>Bacillati</taxon>
        <taxon>Bacillota</taxon>
        <taxon>Bacilli</taxon>
        <taxon>Bacillales</taxon>
        <taxon>Paenibacillaceae</taxon>
        <taxon>Aneurinibacillus group</taxon>
        <taxon>Ammoniphilus</taxon>
    </lineage>
</organism>
<dbReference type="CDD" id="cd16352">
    <property type="entry name" value="CheD"/>
    <property type="match status" value="1"/>
</dbReference>
<keyword evidence="5" id="KW-1185">Reference proteome</keyword>
<dbReference type="Proteomes" id="UP001519343">
    <property type="component" value="Unassembled WGS sequence"/>
</dbReference>
<reference evidence="4 5" key="1">
    <citation type="submission" date="2021-03" db="EMBL/GenBank/DDBJ databases">
        <title>Genomic Encyclopedia of Type Strains, Phase IV (KMG-IV): sequencing the most valuable type-strain genomes for metagenomic binning, comparative biology and taxonomic classification.</title>
        <authorList>
            <person name="Goeker M."/>
        </authorList>
    </citation>
    <scope>NUCLEOTIDE SEQUENCE [LARGE SCALE GENOMIC DNA]</scope>
    <source>
        <strain evidence="4 5">DSM 24738</strain>
    </source>
</reference>
<dbReference type="PANTHER" id="PTHR35147:SF1">
    <property type="entry name" value="CHEMORECEPTOR GLUTAMINE DEAMIDASE CHED-RELATED"/>
    <property type="match status" value="1"/>
</dbReference>
<dbReference type="RefSeq" id="WP_209809615.1">
    <property type="nucleotide sequence ID" value="NZ_JAGGKT010000003.1"/>
</dbReference>
<dbReference type="Pfam" id="PF03975">
    <property type="entry name" value="CheD"/>
    <property type="match status" value="1"/>
</dbReference>
<protein>
    <recommendedName>
        <fullName evidence="3">Probable chemoreceptor glutamine deamidase CheD</fullName>
        <ecNumber evidence="3">3.5.1.44</ecNumber>
    </recommendedName>
</protein>
<gene>
    <name evidence="3" type="primary">cheD</name>
    <name evidence="4" type="ORF">J2Z37_001519</name>
</gene>
<sequence>MNVIKVGMADLNIASSPDRIRTVGLGSCVGVALYDKITKIGGLAHIMLPSSTLNKGVLNVAKYADTAIPKLIDDMVKKGADSRRIIAKIAGGAQMFSFSSASEIMRIGPRNVEACKEALRHARIHLNCEDTGGNWGRTIEMDCSTGVLQVRSVNNGVKEF</sequence>
<evidence type="ECO:0000313" key="5">
    <source>
        <dbReference type="Proteomes" id="UP001519343"/>
    </source>
</evidence>
<dbReference type="HAMAP" id="MF_01440">
    <property type="entry name" value="CheD"/>
    <property type="match status" value="1"/>
</dbReference>
<keyword evidence="1 3" id="KW-0145">Chemotaxis</keyword>
<dbReference type="PANTHER" id="PTHR35147">
    <property type="entry name" value="CHEMORECEPTOR GLUTAMINE DEAMIDASE CHED-RELATED"/>
    <property type="match status" value="1"/>
</dbReference>